<feature type="compositionally biased region" description="Polar residues" evidence="1">
    <location>
        <begin position="654"/>
        <end position="670"/>
    </location>
</feature>
<proteinExistence type="predicted"/>
<dbReference type="EMBL" id="JAFIQS010000019">
    <property type="protein sequence ID" value="KAG5162298.1"/>
    <property type="molecule type" value="Genomic_DNA"/>
</dbReference>
<dbReference type="OrthoDB" id="2742205at2759"/>
<sequence length="693" mass="77433">MSPKFSQVFSSLPSEAQNSLVENHLARLLDFLPEDRSSEVLLAATRLQRKYQEAPILDLRMKKRQINGLLDQLIRDAKISFIKERSNREELLSEIIHTLTGWLSDIWTVVYEHNVNFDIAHQCLVFVAEALAQLSESSSLGGCKCTVMNLPVDVSFRSRKGKVVKRFSLMGPQNIDAVLLWIWRDLFVSLLANGNESDKKKLPDFLEDVESTLGIGALERVLYGGRTTEIDGDDDDDDYEDVEDNESEDDIFEEHAYFDEDDSDYDSDASDRCPCNLHAPYWPEKINKERLPLRDYVETRLFEIFKVTPSMRIYNTLLSISQDSTSIEMRATRVLRDIAGDSPDNLVAALDINIANNKQSMIAFLLNSYGYLLRPRDTMTLQCAVAMLDNSPYHNQCITILETQLNESLKAICAAVRSSFPHIEEEDNKNEIVEILKLRSSSSARQERVERWGGRISSSSSGSFHPMAFAAMVMGLPVIPGTEEGDDSDILNYVDLDQLDPDLDDLRDEYRPDLKGTFDGWVHIAQSIKGGPAILAKLYTKALEMLPWVRGSDIVTEMINRLRDRPNKNHVLDALATLNSFSKTQRKKLSVARAEQQKRTAASKAQTSLATSTTQANEASSSTRSTTTSPTLSSRATALVSSTVSPPGMAPMFTPSSETQFSFPPVSSVNGPPLPFPFPQSFSPAVGGMEDVD</sequence>
<feature type="compositionally biased region" description="Low complexity" evidence="1">
    <location>
        <begin position="600"/>
        <end position="639"/>
    </location>
</feature>
<feature type="region of interest" description="Disordered" evidence="1">
    <location>
        <begin position="593"/>
        <end position="693"/>
    </location>
</feature>
<gene>
    <name evidence="2" type="ORF">JR316_012621</name>
</gene>
<comment type="caution">
    <text evidence="2">The sequence shown here is derived from an EMBL/GenBank/DDBJ whole genome shotgun (WGS) entry which is preliminary data.</text>
</comment>
<reference evidence="2" key="1">
    <citation type="submission" date="2021-02" db="EMBL/GenBank/DDBJ databases">
        <title>Psilocybe cubensis genome.</title>
        <authorList>
            <person name="Mckernan K.J."/>
            <person name="Crawford S."/>
            <person name="Trippe A."/>
            <person name="Kane L.T."/>
            <person name="Mclaughlin S."/>
        </authorList>
    </citation>
    <scope>NUCLEOTIDE SEQUENCE [LARGE SCALE GENOMIC DNA]</scope>
    <source>
        <strain evidence="2">MGC-MH-2018</strain>
    </source>
</reference>
<organism evidence="2">
    <name type="scientific">Psilocybe cubensis</name>
    <name type="common">Psychedelic mushroom</name>
    <name type="synonym">Stropharia cubensis</name>
    <dbReference type="NCBI Taxonomy" id="181762"/>
    <lineage>
        <taxon>Eukaryota</taxon>
        <taxon>Fungi</taxon>
        <taxon>Dikarya</taxon>
        <taxon>Basidiomycota</taxon>
        <taxon>Agaricomycotina</taxon>
        <taxon>Agaricomycetes</taxon>
        <taxon>Agaricomycetidae</taxon>
        <taxon>Agaricales</taxon>
        <taxon>Agaricineae</taxon>
        <taxon>Strophariaceae</taxon>
        <taxon>Psilocybe</taxon>
    </lineage>
</organism>
<name>A0A8H7XMB9_PSICU</name>
<feature type="compositionally biased region" description="Acidic residues" evidence="1">
    <location>
        <begin position="230"/>
        <end position="247"/>
    </location>
</feature>
<dbReference type="AlphaFoldDB" id="A0A8H7XMB9"/>
<protein>
    <submittedName>
        <fullName evidence="2">Uncharacterized protein</fullName>
    </submittedName>
</protein>
<accession>A0A8H7XMB9</accession>
<evidence type="ECO:0000313" key="2">
    <source>
        <dbReference type="EMBL" id="KAG5162298.1"/>
    </source>
</evidence>
<evidence type="ECO:0000256" key="1">
    <source>
        <dbReference type="SAM" id="MobiDB-lite"/>
    </source>
</evidence>
<feature type="region of interest" description="Disordered" evidence="1">
    <location>
        <begin position="227"/>
        <end position="247"/>
    </location>
</feature>